<protein>
    <recommendedName>
        <fullName evidence="7">AttH domain-containing protein</fullName>
    </recommendedName>
</protein>
<dbReference type="eggNOG" id="ENOG502SK1F">
    <property type="taxonomic scope" value="Eukaryota"/>
</dbReference>
<dbReference type="KEGG" id="npa:UCRNP2_6614"/>
<dbReference type="SUPFAM" id="SSF159245">
    <property type="entry name" value="AttH-like"/>
    <property type="match status" value="1"/>
</dbReference>
<dbReference type="OrthoDB" id="5344254at2759"/>
<evidence type="ECO:0008006" key="7">
    <source>
        <dbReference type="Google" id="ProtNLM"/>
    </source>
</evidence>
<evidence type="ECO:0000313" key="6">
    <source>
        <dbReference type="Proteomes" id="UP000013521"/>
    </source>
</evidence>
<keyword evidence="1" id="KW-0413">Isomerase</keyword>
<feature type="domain" description="Diels-Alderase N-terminal" evidence="4">
    <location>
        <begin position="15"/>
        <end position="209"/>
    </location>
</feature>
<feature type="domain" description="Diels-Alderase C-terminal" evidence="3">
    <location>
        <begin position="213"/>
        <end position="365"/>
    </location>
</feature>
<dbReference type="GO" id="GO:0016853">
    <property type="term" value="F:isomerase activity"/>
    <property type="evidence" value="ECO:0007669"/>
    <property type="project" value="UniProtKB-KW"/>
</dbReference>
<dbReference type="HOGENOM" id="CLU_041924_2_0_1"/>
<evidence type="ECO:0000259" key="3">
    <source>
        <dbReference type="Pfam" id="PF22903"/>
    </source>
</evidence>
<dbReference type="Proteomes" id="UP000013521">
    <property type="component" value="Unassembled WGS sequence"/>
</dbReference>
<dbReference type="Pfam" id="PF24137">
    <property type="entry name" value="DA_N"/>
    <property type="match status" value="1"/>
</dbReference>
<dbReference type="EMBL" id="KB916424">
    <property type="protein sequence ID" value="EOD46646.1"/>
    <property type="molecule type" value="Genomic_DNA"/>
</dbReference>
<evidence type="ECO:0000313" key="5">
    <source>
        <dbReference type="EMBL" id="EOD46646.1"/>
    </source>
</evidence>
<accession>R1GEG4</accession>
<dbReference type="AlphaFoldDB" id="R1GEG4"/>
<proteinExistence type="inferred from homology"/>
<dbReference type="Pfam" id="PF22903">
    <property type="entry name" value="DA_C"/>
    <property type="match status" value="1"/>
</dbReference>
<name>R1GEG4_BOTPV</name>
<organism evidence="5 6">
    <name type="scientific">Botryosphaeria parva (strain UCR-NP2)</name>
    <name type="common">Grapevine canker fungus</name>
    <name type="synonym">Neofusicoccum parvum</name>
    <dbReference type="NCBI Taxonomy" id="1287680"/>
    <lineage>
        <taxon>Eukaryota</taxon>
        <taxon>Fungi</taxon>
        <taxon>Dikarya</taxon>
        <taxon>Ascomycota</taxon>
        <taxon>Pezizomycotina</taxon>
        <taxon>Dothideomycetes</taxon>
        <taxon>Dothideomycetes incertae sedis</taxon>
        <taxon>Botryosphaeriales</taxon>
        <taxon>Botryosphaeriaceae</taxon>
        <taxon>Neofusicoccum</taxon>
    </lineage>
</organism>
<evidence type="ECO:0000256" key="2">
    <source>
        <dbReference type="ARBA" id="ARBA00046325"/>
    </source>
</evidence>
<dbReference type="InterPro" id="IPR056402">
    <property type="entry name" value="DA_N"/>
</dbReference>
<dbReference type="InterPro" id="IPR054499">
    <property type="entry name" value="DA_C"/>
</dbReference>
<sequence length="397" mass="42388">MAQQPQKPAAFHVTAADAVTEGPSWTGHANDAFPKNGSLSKTHWEMWMLEGVQQDGQAGVTITFFIDGSQTFHGSDPLHITFHALLPDGTVEKHHLIAKAVRTPPDSDSDSDPRSVVLEWPGKDDDGWSRLEIALDHGRATATFDTPAVRGSLALTSVTATPDPTAGPLAPAVHHRQVMTGATAEARLSFPLSGRELAFAGKGGHDRCWMEAGFPAILSDSTYVRGHAGPFTFASLGVVSRLGARAGQVCQKFRLLRDGEEVFAGTNDRVSLTEDYWCLRAKRGGRGVKGDFLDTATGYSLDFVRPAAGRHWSFDITHERLWWSIPLGPPPLVREGNNGFVASVTGGEVGGEVFAGAGDTCQVALPELATLMKLKEMKMKALAAQAQGQEQGGAGQA</sequence>
<evidence type="ECO:0000256" key="1">
    <source>
        <dbReference type="ARBA" id="ARBA00023235"/>
    </source>
</evidence>
<evidence type="ECO:0000259" key="4">
    <source>
        <dbReference type="Pfam" id="PF24137"/>
    </source>
</evidence>
<dbReference type="OMA" id="HFYWAEP"/>
<gene>
    <name evidence="5" type="ORF">UCRNP2_6614</name>
</gene>
<reference evidence="6" key="1">
    <citation type="journal article" date="2013" name="Genome Announc.">
        <title>Draft genome sequence of Neofusicoccum parvum isolate UCR-NP2, a fungal vascular pathogen associated with grapevine cankers.</title>
        <authorList>
            <person name="Blanco-Ulate B."/>
            <person name="Rolshausen P."/>
            <person name="Cantu D."/>
        </authorList>
    </citation>
    <scope>NUCLEOTIDE SEQUENCE [LARGE SCALE GENOMIC DNA]</scope>
    <source>
        <strain evidence="6">UCR-NP2</strain>
    </source>
</reference>
<comment type="similarity">
    <text evidence="2">Belongs to the Diels-Alderase family.</text>
</comment>